<keyword evidence="3" id="KW-1185">Reference proteome</keyword>
<protein>
    <submittedName>
        <fullName evidence="2">Unnamed protein product</fullName>
    </submittedName>
</protein>
<dbReference type="Proteomes" id="UP001165121">
    <property type="component" value="Unassembled WGS sequence"/>
</dbReference>
<comment type="caution">
    <text evidence="2">The sequence shown here is derived from an EMBL/GenBank/DDBJ whole genome shotgun (WGS) entry which is preliminary data.</text>
</comment>
<evidence type="ECO:0000313" key="2">
    <source>
        <dbReference type="EMBL" id="GMF35562.1"/>
    </source>
</evidence>
<dbReference type="EMBL" id="BSXT01000875">
    <property type="protein sequence ID" value="GMF35562.1"/>
    <property type="molecule type" value="Genomic_DNA"/>
</dbReference>
<reference evidence="2" key="1">
    <citation type="submission" date="2023-04" db="EMBL/GenBank/DDBJ databases">
        <title>Phytophthora fragariaefolia NBRC 109709.</title>
        <authorList>
            <person name="Ichikawa N."/>
            <person name="Sato H."/>
            <person name="Tonouchi N."/>
        </authorList>
    </citation>
    <scope>NUCLEOTIDE SEQUENCE</scope>
    <source>
        <strain evidence="2">NBRC 109709</strain>
    </source>
</reference>
<evidence type="ECO:0000256" key="1">
    <source>
        <dbReference type="SAM" id="MobiDB-lite"/>
    </source>
</evidence>
<gene>
    <name evidence="2" type="ORF">Pfra01_000944800</name>
</gene>
<dbReference type="AlphaFoldDB" id="A0A9W7CNS6"/>
<feature type="compositionally biased region" description="Low complexity" evidence="1">
    <location>
        <begin position="25"/>
        <end position="34"/>
    </location>
</feature>
<feature type="region of interest" description="Disordered" evidence="1">
    <location>
        <begin position="21"/>
        <end position="56"/>
    </location>
</feature>
<proteinExistence type="predicted"/>
<evidence type="ECO:0000313" key="3">
    <source>
        <dbReference type="Proteomes" id="UP001165121"/>
    </source>
</evidence>
<organism evidence="2 3">
    <name type="scientific">Phytophthora fragariaefolia</name>
    <dbReference type="NCBI Taxonomy" id="1490495"/>
    <lineage>
        <taxon>Eukaryota</taxon>
        <taxon>Sar</taxon>
        <taxon>Stramenopiles</taxon>
        <taxon>Oomycota</taxon>
        <taxon>Peronosporomycetes</taxon>
        <taxon>Peronosporales</taxon>
        <taxon>Peronosporaceae</taxon>
        <taxon>Phytophthora</taxon>
    </lineage>
</organism>
<name>A0A9W7CNS6_9STRA</name>
<feature type="compositionally biased region" description="Low complexity" evidence="1">
    <location>
        <begin position="42"/>
        <end position="54"/>
    </location>
</feature>
<sequence length="74" mass="7801">MVESATIQAHPLSAFELTPLQNAVSSSSTSPSTTIMDMSWQSSPAASEEATTTAFGSPGVGGSRVFKRGTRYRF</sequence>
<accession>A0A9W7CNS6</accession>